<protein>
    <submittedName>
        <fullName evidence="1">Uncharacterized protein</fullName>
    </submittedName>
</protein>
<proteinExistence type="predicted"/>
<dbReference type="EMBL" id="ML119168">
    <property type="protein sequence ID" value="RPB08117.1"/>
    <property type="molecule type" value="Genomic_DNA"/>
</dbReference>
<gene>
    <name evidence="1" type="ORF">P167DRAFT_366335</name>
</gene>
<keyword evidence="2" id="KW-1185">Reference proteome</keyword>
<evidence type="ECO:0000313" key="1">
    <source>
        <dbReference type="EMBL" id="RPB08117.1"/>
    </source>
</evidence>
<name>A0A3N4KC91_9PEZI</name>
<organism evidence="1 2">
    <name type="scientific">Morchella conica CCBAS932</name>
    <dbReference type="NCBI Taxonomy" id="1392247"/>
    <lineage>
        <taxon>Eukaryota</taxon>
        <taxon>Fungi</taxon>
        <taxon>Dikarya</taxon>
        <taxon>Ascomycota</taxon>
        <taxon>Pezizomycotina</taxon>
        <taxon>Pezizomycetes</taxon>
        <taxon>Pezizales</taxon>
        <taxon>Morchellaceae</taxon>
        <taxon>Morchella</taxon>
    </lineage>
</organism>
<sequence length="151" mass="16090">MEMEMEMEMEMGWGWGLEWGIGMGMSILPISRGPRSSISSPLHQPGQSTASTPRALSYHGYLQPYIPALDSSHLPSPPLPSHPILISPDALAADPTRCLSKAGDGCRCHVALRGSRAVRSRGWGVLLGVEIKGFAGEVLTAGQIDARVLTG</sequence>
<dbReference type="InParanoid" id="A0A3N4KC91"/>
<dbReference type="AlphaFoldDB" id="A0A3N4KC91"/>
<reference evidence="1 2" key="1">
    <citation type="journal article" date="2018" name="Nat. Ecol. Evol.">
        <title>Pezizomycetes genomes reveal the molecular basis of ectomycorrhizal truffle lifestyle.</title>
        <authorList>
            <person name="Murat C."/>
            <person name="Payen T."/>
            <person name="Noel B."/>
            <person name="Kuo A."/>
            <person name="Morin E."/>
            <person name="Chen J."/>
            <person name="Kohler A."/>
            <person name="Krizsan K."/>
            <person name="Balestrini R."/>
            <person name="Da Silva C."/>
            <person name="Montanini B."/>
            <person name="Hainaut M."/>
            <person name="Levati E."/>
            <person name="Barry K.W."/>
            <person name="Belfiori B."/>
            <person name="Cichocki N."/>
            <person name="Clum A."/>
            <person name="Dockter R.B."/>
            <person name="Fauchery L."/>
            <person name="Guy J."/>
            <person name="Iotti M."/>
            <person name="Le Tacon F."/>
            <person name="Lindquist E.A."/>
            <person name="Lipzen A."/>
            <person name="Malagnac F."/>
            <person name="Mello A."/>
            <person name="Molinier V."/>
            <person name="Miyauchi S."/>
            <person name="Poulain J."/>
            <person name="Riccioni C."/>
            <person name="Rubini A."/>
            <person name="Sitrit Y."/>
            <person name="Splivallo R."/>
            <person name="Traeger S."/>
            <person name="Wang M."/>
            <person name="Zifcakova L."/>
            <person name="Wipf D."/>
            <person name="Zambonelli A."/>
            <person name="Paolocci F."/>
            <person name="Nowrousian M."/>
            <person name="Ottonello S."/>
            <person name="Baldrian P."/>
            <person name="Spatafora J.W."/>
            <person name="Henrissat B."/>
            <person name="Nagy L.G."/>
            <person name="Aury J.M."/>
            <person name="Wincker P."/>
            <person name="Grigoriev I.V."/>
            <person name="Bonfante P."/>
            <person name="Martin F.M."/>
        </authorList>
    </citation>
    <scope>NUCLEOTIDE SEQUENCE [LARGE SCALE GENOMIC DNA]</scope>
    <source>
        <strain evidence="1 2">CCBAS932</strain>
    </source>
</reference>
<dbReference type="Proteomes" id="UP000277580">
    <property type="component" value="Unassembled WGS sequence"/>
</dbReference>
<evidence type="ECO:0000313" key="2">
    <source>
        <dbReference type="Proteomes" id="UP000277580"/>
    </source>
</evidence>
<accession>A0A3N4KC91</accession>